<dbReference type="EMBL" id="VSSQ01023641">
    <property type="protein sequence ID" value="MPM70716.1"/>
    <property type="molecule type" value="Genomic_DNA"/>
</dbReference>
<protein>
    <submittedName>
        <fullName evidence="1">Uncharacterized protein</fullName>
    </submittedName>
</protein>
<gene>
    <name evidence="1" type="ORF">SDC9_117674</name>
</gene>
<dbReference type="AlphaFoldDB" id="A0A645BYV2"/>
<sequence>MYMNFIAGSVAALSIERINEYMPCVFPDVPWSGLMEEKGSSMLCSEILVPKSMLNMADFGTTGLVSEKLAMDPINPSIRKNPTVKAIKEPTKVPKTILKKFFMVDDFIMIYQN</sequence>
<comment type="caution">
    <text evidence="1">The sequence shown here is derived from an EMBL/GenBank/DDBJ whole genome shotgun (WGS) entry which is preliminary data.</text>
</comment>
<name>A0A645BYV2_9ZZZZ</name>
<accession>A0A645BYV2</accession>
<proteinExistence type="predicted"/>
<evidence type="ECO:0000313" key="1">
    <source>
        <dbReference type="EMBL" id="MPM70716.1"/>
    </source>
</evidence>
<organism evidence="1">
    <name type="scientific">bioreactor metagenome</name>
    <dbReference type="NCBI Taxonomy" id="1076179"/>
    <lineage>
        <taxon>unclassified sequences</taxon>
        <taxon>metagenomes</taxon>
        <taxon>ecological metagenomes</taxon>
    </lineage>
</organism>
<reference evidence="1" key="1">
    <citation type="submission" date="2019-08" db="EMBL/GenBank/DDBJ databases">
        <authorList>
            <person name="Kucharzyk K."/>
            <person name="Murdoch R.W."/>
            <person name="Higgins S."/>
            <person name="Loffler F."/>
        </authorList>
    </citation>
    <scope>NUCLEOTIDE SEQUENCE</scope>
</reference>